<dbReference type="AlphaFoldDB" id="A0A7J0DX37"/>
<feature type="region of interest" description="Disordered" evidence="1">
    <location>
        <begin position="1"/>
        <end position="81"/>
    </location>
</feature>
<evidence type="ECO:0000313" key="3">
    <source>
        <dbReference type="Proteomes" id="UP000585474"/>
    </source>
</evidence>
<dbReference type="InterPro" id="IPR007789">
    <property type="entry name" value="DUF688"/>
</dbReference>
<protein>
    <submittedName>
        <fullName evidence="2">Uncharacterized protein</fullName>
    </submittedName>
</protein>
<organism evidence="2 3">
    <name type="scientific">Actinidia rufa</name>
    <dbReference type="NCBI Taxonomy" id="165716"/>
    <lineage>
        <taxon>Eukaryota</taxon>
        <taxon>Viridiplantae</taxon>
        <taxon>Streptophyta</taxon>
        <taxon>Embryophyta</taxon>
        <taxon>Tracheophyta</taxon>
        <taxon>Spermatophyta</taxon>
        <taxon>Magnoliopsida</taxon>
        <taxon>eudicotyledons</taxon>
        <taxon>Gunneridae</taxon>
        <taxon>Pentapetalae</taxon>
        <taxon>asterids</taxon>
        <taxon>Ericales</taxon>
        <taxon>Actinidiaceae</taxon>
        <taxon>Actinidia</taxon>
    </lineage>
</organism>
<evidence type="ECO:0000256" key="1">
    <source>
        <dbReference type="SAM" id="MobiDB-lite"/>
    </source>
</evidence>
<dbReference type="PANTHER" id="PTHR33696:SF3">
    <property type="entry name" value="FLZ-TYPE DOMAIN-CONTAINING PROTEIN"/>
    <property type="match status" value="1"/>
</dbReference>
<dbReference type="EMBL" id="BJWL01000432">
    <property type="protein sequence ID" value="GFS44129.1"/>
    <property type="molecule type" value="Genomic_DNA"/>
</dbReference>
<gene>
    <name evidence="2" type="ORF">Acr_00g0088670</name>
</gene>
<name>A0A7J0DX37_9ERIC</name>
<evidence type="ECO:0000313" key="2">
    <source>
        <dbReference type="EMBL" id="GFS44129.1"/>
    </source>
</evidence>
<comment type="caution">
    <text evidence="2">The sequence shown here is derived from an EMBL/GenBank/DDBJ whole genome shotgun (WGS) entry which is preliminary data.</text>
</comment>
<dbReference type="Pfam" id="PF05097">
    <property type="entry name" value="DUF688"/>
    <property type="match status" value="1"/>
</dbReference>
<reference evidence="3" key="1">
    <citation type="submission" date="2019-07" db="EMBL/GenBank/DDBJ databases">
        <title>De Novo Assembly of kiwifruit Actinidia rufa.</title>
        <authorList>
            <person name="Sugita-Konishi S."/>
            <person name="Sato K."/>
            <person name="Mori E."/>
            <person name="Abe Y."/>
            <person name="Kisaki G."/>
            <person name="Hamano K."/>
            <person name="Suezawa K."/>
            <person name="Otani M."/>
            <person name="Fukuda T."/>
            <person name="Manabe T."/>
            <person name="Gomi K."/>
            <person name="Tabuchi M."/>
            <person name="Akimitsu K."/>
            <person name="Kataoka I."/>
        </authorList>
    </citation>
    <scope>NUCLEOTIDE SEQUENCE [LARGE SCALE GENOMIC DNA]</scope>
    <source>
        <strain evidence="3">cv. Fuchu</strain>
    </source>
</reference>
<sequence length="161" mass="17721">MSHKVHSQGAVPFSWENKPGVSKVAHRDWANRTTKAQKLPPPPCPPENARASFHELQVPLPPCGFQPPRKSSSKKGLKKQDDPFLTAYRECTKSTRKGTLGGDGKYEVGFGLRKGVSVFSCKHSCSVRDGSMVRISRLSNKKSQKVRGEGAQNLMALKFGM</sequence>
<dbReference type="PANTHER" id="PTHR33696">
    <property type="entry name" value="T22J18.15-RELATED"/>
    <property type="match status" value="1"/>
</dbReference>
<keyword evidence="3" id="KW-1185">Reference proteome</keyword>
<dbReference type="OrthoDB" id="745459at2759"/>
<dbReference type="Proteomes" id="UP000585474">
    <property type="component" value="Unassembled WGS sequence"/>
</dbReference>
<accession>A0A7J0DX37</accession>
<proteinExistence type="predicted"/>